<dbReference type="NCBIfam" id="TIGR00006">
    <property type="entry name" value="16S rRNA (cytosine(1402)-N(4))-methyltransferase RsmH"/>
    <property type="match status" value="1"/>
</dbReference>
<accession>A0A1F5ELI4</accession>
<gene>
    <name evidence="6" type="primary">rsmH</name>
    <name evidence="8" type="ORF">A2811_01110</name>
</gene>
<evidence type="ECO:0000256" key="5">
    <source>
        <dbReference type="ARBA" id="ARBA00022691"/>
    </source>
</evidence>
<keyword evidence="5 6" id="KW-0949">S-adenosyl-L-methionine</keyword>
<keyword evidence="6" id="KW-0963">Cytoplasm</keyword>
<dbReference type="InterPro" id="IPR029063">
    <property type="entry name" value="SAM-dependent_MTases_sf"/>
</dbReference>
<comment type="caution">
    <text evidence="8">The sequence shown here is derived from an EMBL/GenBank/DDBJ whole genome shotgun (WGS) entry which is preliminary data.</text>
</comment>
<feature type="binding site" evidence="6">
    <location>
        <position position="64"/>
    </location>
    <ligand>
        <name>S-adenosyl-L-methionine</name>
        <dbReference type="ChEBI" id="CHEBI:59789"/>
    </ligand>
</feature>
<dbReference type="Pfam" id="PF01795">
    <property type="entry name" value="Methyltransf_5"/>
    <property type="match status" value="1"/>
</dbReference>
<keyword evidence="4 6" id="KW-0808">Transferase</keyword>
<comment type="similarity">
    <text evidence="1 6">Belongs to the methyltransferase superfamily. RsmH family.</text>
</comment>
<reference evidence="8 9" key="1">
    <citation type="journal article" date="2016" name="Nat. Commun.">
        <title>Thousands of microbial genomes shed light on interconnected biogeochemical processes in an aquifer system.</title>
        <authorList>
            <person name="Anantharaman K."/>
            <person name="Brown C.T."/>
            <person name="Hug L.A."/>
            <person name="Sharon I."/>
            <person name="Castelle C.J."/>
            <person name="Probst A.J."/>
            <person name="Thomas B.C."/>
            <person name="Singh A."/>
            <person name="Wilkins M.J."/>
            <person name="Karaoz U."/>
            <person name="Brodie E.L."/>
            <person name="Williams K.H."/>
            <person name="Hubbard S.S."/>
            <person name="Banfield J.F."/>
        </authorList>
    </citation>
    <scope>NUCLEOTIDE SEQUENCE [LARGE SCALE GENOMIC DNA]</scope>
</reference>
<dbReference type="GO" id="GO:0070475">
    <property type="term" value="P:rRNA base methylation"/>
    <property type="evidence" value="ECO:0007669"/>
    <property type="project" value="UniProtKB-UniRule"/>
</dbReference>
<dbReference type="InterPro" id="IPR002903">
    <property type="entry name" value="RsmH"/>
</dbReference>
<dbReference type="AlphaFoldDB" id="A0A1F5ELI4"/>
<dbReference type="GO" id="GO:0071424">
    <property type="term" value="F:rRNA (cytosine-N4-)-methyltransferase activity"/>
    <property type="evidence" value="ECO:0007669"/>
    <property type="project" value="UniProtKB-UniRule"/>
</dbReference>
<dbReference type="Gene3D" id="1.10.150.170">
    <property type="entry name" value="Putative methyltransferase TM0872, insert domain"/>
    <property type="match status" value="1"/>
</dbReference>
<evidence type="ECO:0000313" key="9">
    <source>
        <dbReference type="Proteomes" id="UP000186670"/>
    </source>
</evidence>
<feature type="binding site" evidence="6">
    <location>
        <position position="118"/>
    </location>
    <ligand>
        <name>S-adenosyl-L-methionine</name>
        <dbReference type="ChEBI" id="CHEBI:59789"/>
    </ligand>
</feature>
<evidence type="ECO:0000256" key="1">
    <source>
        <dbReference type="ARBA" id="ARBA00010396"/>
    </source>
</evidence>
<comment type="subcellular location">
    <subcellularLocation>
        <location evidence="6">Cytoplasm</location>
    </subcellularLocation>
</comment>
<evidence type="ECO:0000256" key="7">
    <source>
        <dbReference type="SAM" id="MobiDB-lite"/>
    </source>
</evidence>
<evidence type="ECO:0000256" key="2">
    <source>
        <dbReference type="ARBA" id="ARBA00022552"/>
    </source>
</evidence>
<keyword evidence="2 6" id="KW-0698">rRNA processing</keyword>
<dbReference type="PIRSF" id="PIRSF004486">
    <property type="entry name" value="MraW"/>
    <property type="match status" value="1"/>
</dbReference>
<dbReference type="GO" id="GO:0005737">
    <property type="term" value="C:cytoplasm"/>
    <property type="evidence" value="ECO:0007669"/>
    <property type="project" value="UniProtKB-SubCell"/>
</dbReference>
<evidence type="ECO:0000256" key="6">
    <source>
        <dbReference type="HAMAP-Rule" id="MF_01007"/>
    </source>
</evidence>
<feature type="binding site" evidence="6">
    <location>
        <position position="90"/>
    </location>
    <ligand>
        <name>S-adenosyl-L-methionine</name>
        <dbReference type="ChEBI" id="CHEBI:59789"/>
    </ligand>
</feature>
<dbReference type="PANTHER" id="PTHR11265:SF0">
    <property type="entry name" value="12S RRNA N4-METHYLCYTIDINE METHYLTRANSFERASE"/>
    <property type="match status" value="1"/>
</dbReference>
<dbReference type="PANTHER" id="PTHR11265">
    <property type="entry name" value="S-ADENOSYL-METHYLTRANSFERASE MRAW"/>
    <property type="match status" value="1"/>
</dbReference>
<evidence type="ECO:0000313" key="8">
    <source>
        <dbReference type="EMBL" id="OGD68272.1"/>
    </source>
</evidence>
<evidence type="ECO:0000256" key="4">
    <source>
        <dbReference type="ARBA" id="ARBA00022679"/>
    </source>
</evidence>
<dbReference type="SUPFAM" id="SSF53335">
    <property type="entry name" value="S-adenosyl-L-methionine-dependent methyltransferases"/>
    <property type="match status" value="1"/>
</dbReference>
<feature type="binding site" evidence="6">
    <location>
        <begin position="44"/>
        <end position="46"/>
    </location>
    <ligand>
        <name>S-adenosyl-L-methionine</name>
        <dbReference type="ChEBI" id="CHEBI:59789"/>
    </ligand>
</feature>
<comment type="function">
    <text evidence="6">Specifically methylates the N4 position of cytidine in position 1402 (C1402) of 16S rRNA.</text>
</comment>
<sequence length="313" mass="35470">MLIEDKKTEDIKNTKHISVLLNEVIEGLNLHKGDAVFDGTLGGGGYFGKLCEVVGPEGTAIAVDQDLGAIKRVEEKSDFRCQTHLINENFRNLDKVLISLNQKQVQGVVFDLGLSSDQFEISGRGFSFKKNEPLLMTFSEKPNEARFTARDIVNTWDEENIADILYGYGEEMFSRRVAKKIVEAREIKPINTTDDLVSVIESAFPVWYRKTRKTHFATKTFQALRITVNDEIESLKDGLQKGFQSLSEGGRMAVISFHSLEDRIVKNFMKEKQLANEGEIKTKKPITPTDEEIKNNPRSRSAKLRIIEKINNQ</sequence>
<dbReference type="EC" id="2.1.1.199" evidence="6"/>
<organism evidence="8 9">
    <name type="scientific">Candidatus Campbellbacteria bacterium RIFCSPHIGHO2_01_FULL_34_10</name>
    <dbReference type="NCBI Taxonomy" id="1797577"/>
    <lineage>
        <taxon>Bacteria</taxon>
        <taxon>Candidatus Campbelliibacteriota</taxon>
    </lineage>
</organism>
<dbReference type="Gene3D" id="3.40.50.150">
    <property type="entry name" value="Vaccinia Virus protein VP39"/>
    <property type="match status" value="1"/>
</dbReference>
<evidence type="ECO:0000256" key="3">
    <source>
        <dbReference type="ARBA" id="ARBA00022603"/>
    </source>
</evidence>
<keyword evidence="3 6" id="KW-0489">Methyltransferase</keyword>
<name>A0A1F5ELI4_9BACT</name>
<feature type="region of interest" description="Disordered" evidence="7">
    <location>
        <begin position="283"/>
        <end position="304"/>
    </location>
</feature>
<dbReference type="HAMAP" id="MF_01007">
    <property type="entry name" value="16SrRNA_methyltr_H"/>
    <property type="match status" value="1"/>
</dbReference>
<proteinExistence type="inferred from homology"/>
<dbReference type="InterPro" id="IPR023397">
    <property type="entry name" value="SAM-dep_MeTrfase_MraW_recog"/>
</dbReference>
<dbReference type="EMBL" id="MEZZ01000036">
    <property type="protein sequence ID" value="OGD68272.1"/>
    <property type="molecule type" value="Genomic_DNA"/>
</dbReference>
<comment type="catalytic activity">
    <reaction evidence="6">
        <text>cytidine(1402) in 16S rRNA + S-adenosyl-L-methionine = N(4)-methylcytidine(1402) in 16S rRNA + S-adenosyl-L-homocysteine + H(+)</text>
        <dbReference type="Rhea" id="RHEA:42928"/>
        <dbReference type="Rhea" id="RHEA-COMP:10286"/>
        <dbReference type="Rhea" id="RHEA-COMP:10287"/>
        <dbReference type="ChEBI" id="CHEBI:15378"/>
        <dbReference type="ChEBI" id="CHEBI:57856"/>
        <dbReference type="ChEBI" id="CHEBI:59789"/>
        <dbReference type="ChEBI" id="CHEBI:74506"/>
        <dbReference type="ChEBI" id="CHEBI:82748"/>
        <dbReference type="EC" id="2.1.1.199"/>
    </reaction>
</comment>
<dbReference type="Proteomes" id="UP000186670">
    <property type="component" value="Unassembled WGS sequence"/>
</dbReference>
<protein>
    <recommendedName>
        <fullName evidence="6">Ribosomal RNA small subunit methyltransferase H</fullName>
        <ecNumber evidence="6">2.1.1.199</ecNumber>
    </recommendedName>
    <alternativeName>
        <fullName evidence="6">16S rRNA m(4)C1402 methyltransferase</fullName>
    </alternativeName>
    <alternativeName>
        <fullName evidence="6">rRNA (cytosine-N(4)-)-methyltransferase RsmH</fullName>
    </alternativeName>
</protein>
<feature type="binding site" evidence="6">
    <location>
        <position position="111"/>
    </location>
    <ligand>
        <name>S-adenosyl-L-methionine</name>
        <dbReference type="ChEBI" id="CHEBI:59789"/>
    </ligand>
</feature>
<dbReference type="SUPFAM" id="SSF81799">
    <property type="entry name" value="Putative methyltransferase TM0872, insert domain"/>
    <property type="match status" value="1"/>
</dbReference>